<protein>
    <submittedName>
        <fullName evidence="1">Uncharacterized protein</fullName>
    </submittedName>
</protein>
<accession>A0A0F4NKC2</accession>
<proteinExistence type="predicted"/>
<dbReference type="EMBL" id="JXXV01000016">
    <property type="protein sequence ID" value="KJY83328.1"/>
    <property type="molecule type" value="Genomic_DNA"/>
</dbReference>
<organism evidence="1 2">
    <name type="scientific">Vibrio galatheae</name>
    <dbReference type="NCBI Taxonomy" id="579748"/>
    <lineage>
        <taxon>Bacteria</taxon>
        <taxon>Pseudomonadati</taxon>
        <taxon>Pseudomonadota</taxon>
        <taxon>Gammaproteobacteria</taxon>
        <taxon>Vibrionales</taxon>
        <taxon>Vibrionaceae</taxon>
        <taxon>Vibrio</taxon>
    </lineage>
</organism>
<name>A0A0F4NKC2_9VIBR</name>
<comment type="caution">
    <text evidence="1">The sequence shown here is derived from an EMBL/GenBank/DDBJ whole genome shotgun (WGS) entry which is preliminary data.</text>
</comment>
<dbReference type="Proteomes" id="UP000033673">
    <property type="component" value="Unassembled WGS sequence"/>
</dbReference>
<reference evidence="1 2" key="1">
    <citation type="journal article" date="2015" name="BMC Genomics">
        <title>Genome mining reveals unlocked bioactive potential of marine Gram-negative bacteria.</title>
        <authorList>
            <person name="Machado H."/>
            <person name="Sonnenschein E.C."/>
            <person name="Melchiorsen J."/>
            <person name="Gram L."/>
        </authorList>
    </citation>
    <scope>NUCLEOTIDE SEQUENCE [LARGE SCALE GENOMIC DNA]</scope>
    <source>
        <strain evidence="1 2">S2757</strain>
    </source>
</reference>
<evidence type="ECO:0000313" key="1">
    <source>
        <dbReference type="EMBL" id="KJY83328.1"/>
    </source>
</evidence>
<keyword evidence="2" id="KW-1185">Reference proteome</keyword>
<gene>
    <name evidence="1" type="ORF">TW81_10060</name>
</gene>
<dbReference type="RefSeq" id="WP_045955566.1">
    <property type="nucleotide sequence ID" value="NZ_JXXV01000016.1"/>
</dbReference>
<dbReference type="AlphaFoldDB" id="A0A0F4NKC2"/>
<sequence length="165" mass="19361">MRPYEERLSREHLQFELDYQRQETMRKKNIIDECVATFERVGQFPVAIAIAEIRSLDELRLLWLAITNRDDEGHTKVTKSAYLAEFGLSEDIQYLRMSYAIRRLRLPIYHNSSGELSAIALECHKDKPKSMQDLKNELSLSFRFNPDFIEQLDEIKELIGGKVKP</sequence>
<evidence type="ECO:0000313" key="2">
    <source>
        <dbReference type="Proteomes" id="UP000033673"/>
    </source>
</evidence>
<dbReference type="PATRIC" id="fig|579748.3.peg.2068"/>